<evidence type="ECO:0000313" key="9">
    <source>
        <dbReference type="Proteomes" id="UP001042704"/>
    </source>
</evidence>
<feature type="transmembrane region" description="Helical" evidence="7">
    <location>
        <begin position="44"/>
        <end position="66"/>
    </location>
</feature>
<keyword evidence="4 7" id="KW-0812">Transmembrane</keyword>
<dbReference type="PANTHER" id="PTHR33508:SF1">
    <property type="entry name" value="UPF0056 MEMBRANE PROTEIN YHCE"/>
    <property type="match status" value="1"/>
</dbReference>
<comment type="similarity">
    <text evidence="2 7">Belongs to the UPF0056 (MarC) family.</text>
</comment>
<dbReference type="KEGG" id="maqe:RJ40_08060"/>
<evidence type="ECO:0000313" key="8">
    <source>
        <dbReference type="EMBL" id="QSZ67464.1"/>
    </source>
</evidence>
<gene>
    <name evidence="8" type="ORF">RJ40_08060</name>
</gene>
<evidence type="ECO:0000256" key="4">
    <source>
        <dbReference type="ARBA" id="ARBA00022692"/>
    </source>
</evidence>
<feature type="transmembrane region" description="Helical" evidence="7">
    <location>
        <begin position="135"/>
        <end position="153"/>
    </location>
</feature>
<dbReference type="Proteomes" id="UP001042704">
    <property type="component" value="Chromosome"/>
</dbReference>
<name>A0A8A3S727_9EURY</name>
<keyword evidence="5 7" id="KW-1133">Transmembrane helix</keyword>
<dbReference type="RefSeq" id="WP_265580353.1">
    <property type="nucleotide sequence ID" value="NZ_CP036172.1"/>
</dbReference>
<evidence type="ECO:0000256" key="2">
    <source>
        <dbReference type="ARBA" id="ARBA00009784"/>
    </source>
</evidence>
<feature type="transmembrane region" description="Helical" evidence="7">
    <location>
        <begin position="107"/>
        <end position="129"/>
    </location>
</feature>
<dbReference type="NCBIfam" id="TIGR00427">
    <property type="entry name" value="NAAT family transporter"/>
    <property type="match status" value="1"/>
</dbReference>
<dbReference type="EMBL" id="CP036172">
    <property type="protein sequence ID" value="QSZ67464.1"/>
    <property type="molecule type" value="Genomic_DNA"/>
</dbReference>
<dbReference type="AlphaFoldDB" id="A0A8A3S727"/>
<accession>A0A8A3S727</accession>
<reference evidence="8" key="1">
    <citation type="journal article" date="2001" name="Int. J. Syst. Evol. Microbiol.">
        <title>Methanofollis aquaemaris sp. nov., a methanogen isolated from an aquaculture fish pond.</title>
        <authorList>
            <person name="Lai M.C."/>
            <person name="Chen S.C."/>
        </authorList>
    </citation>
    <scope>NUCLEOTIDE SEQUENCE</scope>
    <source>
        <strain evidence="8">N2F9704</strain>
    </source>
</reference>
<evidence type="ECO:0000256" key="5">
    <source>
        <dbReference type="ARBA" id="ARBA00022989"/>
    </source>
</evidence>
<evidence type="ECO:0000256" key="3">
    <source>
        <dbReference type="ARBA" id="ARBA00022475"/>
    </source>
</evidence>
<sequence>MDTPLSVLFYAFATLFIILDPLLSIPIFVGLTEGCRPEEKAQQAWLAVRVAGAILTVFLFFGLAIFDLLGISPASFKVAGGILLLILGLQVALGVELPHDLKAQQNIAGVLIGTPLLCGPGAITTITLLSTKCGIPITAAALVLCLAVTWLILRYAADIMRILGETVTDIMGKVLGMFLAAIAVRLIAEGVTGLAG</sequence>
<organism evidence="8 9">
    <name type="scientific">Methanofollis aquaemaris</name>
    <dbReference type="NCBI Taxonomy" id="126734"/>
    <lineage>
        <taxon>Archaea</taxon>
        <taxon>Methanobacteriati</taxon>
        <taxon>Methanobacteriota</taxon>
        <taxon>Stenosarchaea group</taxon>
        <taxon>Methanomicrobia</taxon>
        <taxon>Methanomicrobiales</taxon>
        <taxon>Methanomicrobiaceae</taxon>
        <taxon>Methanofollis</taxon>
    </lineage>
</organism>
<feature type="transmembrane region" description="Helical" evidence="7">
    <location>
        <begin position="6"/>
        <end position="32"/>
    </location>
</feature>
<feature type="transmembrane region" description="Helical" evidence="7">
    <location>
        <begin position="174"/>
        <end position="195"/>
    </location>
</feature>
<comment type="subcellular location">
    <subcellularLocation>
        <location evidence="1 7">Cell membrane</location>
        <topology evidence="1 7">Multi-pass membrane protein</topology>
    </subcellularLocation>
</comment>
<dbReference type="GeneID" id="76424308"/>
<dbReference type="Pfam" id="PF01914">
    <property type="entry name" value="MarC"/>
    <property type="match status" value="1"/>
</dbReference>
<proteinExistence type="inferred from homology"/>
<keyword evidence="6 7" id="KW-0472">Membrane</keyword>
<protein>
    <recommendedName>
        <fullName evidence="7">UPF0056 membrane protein</fullName>
    </recommendedName>
</protein>
<dbReference type="PANTHER" id="PTHR33508">
    <property type="entry name" value="UPF0056 MEMBRANE PROTEIN YHCE"/>
    <property type="match status" value="1"/>
</dbReference>
<keyword evidence="3" id="KW-1003">Cell membrane</keyword>
<feature type="transmembrane region" description="Helical" evidence="7">
    <location>
        <begin position="78"/>
        <end position="95"/>
    </location>
</feature>
<dbReference type="GO" id="GO:0005886">
    <property type="term" value="C:plasma membrane"/>
    <property type="evidence" value="ECO:0007669"/>
    <property type="project" value="UniProtKB-SubCell"/>
</dbReference>
<evidence type="ECO:0000256" key="7">
    <source>
        <dbReference type="RuleBase" id="RU362048"/>
    </source>
</evidence>
<dbReference type="InterPro" id="IPR002771">
    <property type="entry name" value="Multi_antbiot-R_MarC"/>
</dbReference>
<reference evidence="8" key="2">
    <citation type="submission" date="2019-02" db="EMBL/GenBank/DDBJ databases">
        <authorList>
            <person name="Chen S.-C."/>
            <person name="Chien H.-H."/>
            <person name="Lai M.-C."/>
        </authorList>
    </citation>
    <scope>NUCLEOTIDE SEQUENCE</scope>
    <source>
        <strain evidence="8">N2F9704</strain>
    </source>
</reference>
<evidence type="ECO:0000256" key="1">
    <source>
        <dbReference type="ARBA" id="ARBA00004651"/>
    </source>
</evidence>
<keyword evidence="9" id="KW-1185">Reference proteome</keyword>
<evidence type="ECO:0000256" key="6">
    <source>
        <dbReference type="ARBA" id="ARBA00023136"/>
    </source>
</evidence>